<name>A0A0G0Z1F2_9BACT</name>
<reference evidence="4 5" key="1">
    <citation type="journal article" date="2015" name="Nature">
        <title>rRNA introns, odd ribosomes, and small enigmatic genomes across a large radiation of phyla.</title>
        <authorList>
            <person name="Brown C.T."/>
            <person name="Hug L.A."/>
            <person name="Thomas B.C."/>
            <person name="Sharon I."/>
            <person name="Castelle C.J."/>
            <person name="Singh A."/>
            <person name="Wilkins M.J."/>
            <person name="Williams K.H."/>
            <person name="Banfield J.F."/>
        </authorList>
    </citation>
    <scope>NUCLEOTIDE SEQUENCE [LARGE SCALE GENOMIC DNA]</scope>
</reference>
<evidence type="ECO:0000313" key="4">
    <source>
        <dbReference type="EMBL" id="KKS42605.1"/>
    </source>
</evidence>
<dbReference type="InterPro" id="IPR001789">
    <property type="entry name" value="Sig_transdc_resp-reg_receiver"/>
</dbReference>
<dbReference type="SUPFAM" id="SSF52172">
    <property type="entry name" value="CheY-like"/>
    <property type="match status" value="1"/>
</dbReference>
<dbReference type="GO" id="GO:0000160">
    <property type="term" value="P:phosphorelay signal transduction system"/>
    <property type="evidence" value="ECO:0007669"/>
    <property type="project" value="InterPro"/>
</dbReference>
<dbReference type="Proteomes" id="UP000033854">
    <property type="component" value="Unassembled WGS sequence"/>
</dbReference>
<evidence type="ECO:0000256" key="2">
    <source>
        <dbReference type="PROSITE-ProRule" id="PRU00169"/>
    </source>
</evidence>
<comment type="caution">
    <text evidence="4">The sequence shown here is derived from an EMBL/GenBank/DDBJ whole genome shotgun (WGS) entry which is preliminary data.</text>
</comment>
<proteinExistence type="predicted"/>
<dbReference type="SMART" id="SM00448">
    <property type="entry name" value="REC"/>
    <property type="match status" value="1"/>
</dbReference>
<dbReference type="InterPro" id="IPR011006">
    <property type="entry name" value="CheY-like_superfamily"/>
</dbReference>
<dbReference type="PANTHER" id="PTHR44591">
    <property type="entry name" value="STRESS RESPONSE REGULATOR PROTEIN 1"/>
    <property type="match status" value="1"/>
</dbReference>
<keyword evidence="1 2" id="KW-0597">Phosphoprotein</keyword>
<dbReference type="Pfam" id="PF00072">
    <property type="entry name" value="Response_reg"/>
    <property type="match status" value="1"/>
</dbReference>
<evidence type="ECO:0000313" key="5">
    <source>
        <dbReference type="Proteomes" id="UP000033854"/>
    </source>
</evidence>
<feature type="domain" description="Response regulatory" evidence="3">
    <location>
        <begin position="1"/>
        <end position="107"/>
    </location>
</feature>
<dbReference type="Gene3D" id="3.40.50.2300">
    <property type="match status" value="1"/>
</dbReference>
<accession>A0A0G0Z1F2</accession>
<evidence type="ECO:0000259" key="3">
    <source>
        <dbReference type="PROSITE" id="PS50110"/>
    </source>
</evidence>
<sequence>MLLDEAYRRKYSEKYDMRITTDGEGGLKAARSWEPDLVLLDIYLPGKLDGIDVLRELKKDPKTSRIPILVITNLPDAVEKVTAMGADKCFMKTEVDLDLIEETLDSLLEKSER</sequence>
<dbReference type="InterPro" id="IPR050595">
    <property type="entry name" value="Bact_response_regulator"/>
</dbReference>
<dbReference type="EMBL" id="LCDA01000009">
    <property type="protein sequence ID" value="KKS42605.1"/>
    <property type="molecule type" value="Genomic_DNA"/>
</dbReference>
<dbReference type="PROSITE" id="PS50110">
    <property type="entry name" value="RESPONSE_REGULATORY"/>
    <property type="match status" value="1"/>
</dbReference>
<dbReference type="AlphaFoldDB" id="A0A0G0Z1F2"/>
<dbReference type="PANTHER" id="PTHR44591:SF3">
    <property type="entry name" value="RESPONSE REGULATORY DOMAIN-CONTAINING PROTEIN"/>
    <property type="match status" value="1"/>
</dbReference>
<feature type="modified residue" description="4-aspartylphosphate" evidence="2">
    <location>
        <position position="41"/>
    </location>
</feature>
<protein>
    <submittedName>
        <fullName evidence="4">Two component transcriptional regulator, winged helix family</fullName>
    </submittedName>
</protein>
<evidence type="ECO:0000256" key="1">
    <source>
        <dbReference type="ARBA" id="ARBA00022553"/>
    </source>
</evidence>
<gene>
    <name evidence="4" type="ORF">UV06_C0009G0025</name>
</gene>
<organism evidence="4 5">
    <name type="scientific">Candidatus Collierbacteria bacterium GW2011_GWA2_42_17</name>
    <dbReference type="NCBI Taxonomy" id="1618378"/>
    <lineage>
        <taxon>Bacteria</taxon>
        <taxon>Candidatus Collieribacteriota</taxon>
    </lineage>
</organism>